<reference evidence="2 3" key="1">
    <citation type="submission" date="2016-07" db="EMBL/GenBank/DDBJ databases">
        <title>Pervasive Adenine N6-methylation of Active Genes in Fungi.</title>
        <authorList>
            <consortium name="DOE Joint Genome Institute"/>
            <person name="Mondo S.J."/>
            <person name="Dannebaum R.O."/>
            <person name="Kuo R.C."/>
            <person name="Labutti K."/>
            <person name="Haridas S."/>
            <person name="Kuo A."/>
            <person name="Salamov A."/>
            <person name="Ahrendt S.R."/>
            <person name="Lipzen A."/>
            <person name="Sullivan W."/>
            <person name="Andreopoulos W.B."/>
            <person name="Clum A."/>
            <person name="Lindquist E."/>
            <person name="Daum C."/>
            <person name="Ramamoorthy G.K."/>
            <person name="Gryganskyi A."/>
            <person name="Culley D."/>
            <person name="Magnuson J.K."/>
            <person name="James T.Y."/>
            <person name="O'Malley M.A."/>
            <person name="Stajich J.E."/>
            <person name="Spatafora J.W."/>
            <person name="Visel A."/>
            <person name="Grigoriev I.V."/>
        </authorList>
    </citation>
    <scope>NUCLEOTIDE SEQUENCE [LARGE SCALE GENOMIC DNA]</scope>
    <source>
        <strain evidence="2 3">NRRL 2496</strain>
    </source>
</reference>
<keyword evidence="3" id="KW-1185">Reference proteome</keyword>
<evidence type="ECO:0000256" key="1">
    <source>
        <dbReference type="SAM" id="SignalP"/>
    </source>
</evidence>
<dbReference type="EMBL" id="MCGN01000002">
    <property type="protein sequence ID" value="ORZ01701.1"/>
    <property type="molecule type" value="Genomic_DNA"/>
</dbReference>
<evidence type="ECO:0000313" key="2">
    <source>
        <dbReference type="EMBL" id="ORZ01701.1"/>
    </source>
</evidence>
<comment type="caution">
    <text evidence="2">The sequence shown here is derived from an EMBL/GenBank/DDBJ whole genome shotgun (WGS) entry which is preliminary data.</text>
</comment>
<protein>
    <recommendedName>
        <fullName evidence="4">Invertebrate defensins family profile domain-containing protein</fullName>
    </recommendedName>
</protein>
<sequence length="60" mass="6715">MIRARTSTLFFAVLVALFSLLITEGHAMPCRTDIDCARFHCFAPGTYGVCLTDHCVCVRY</sequence>
<keyword evidence="1" id="KW-0732">Signal</keyword>
<feature type="chain" id="PRO_5012891455" description="Invertebrate defensins family profile domain-containing protein" evidence="1">
    <location>
        <begin position="28"/>
        <end position="60"/>
    </location>
</feature>
<accession>A0A1X2HQT6</accession>
<dbReference type="Proteomes" id="UP000242180">
    <property type="component" value="Unassembled WGS sequence"/>
</dbReference>
<dbReference type="InParanoid" id="A0A1X2HQT6"/>
<dbReference type="AlphaFoldDB" id="A0A1X2HQT6"/>
<name>A0A1X2HQT6_SYNRA</name>
<evidence type="ECO:0000313" key="3">
    <source>
        <dbReference type="Proteomes" id="UP000242180"/>
    </source>
</evidence>
<evidence type="ECO:0008006" key="4">
    <source>
        <dbReference type="Google" id="ProtNLM"/>
    </source>
</evidence>
<feature type="signal peptide" evidence="1">
    <location>
        <begin position="1"/>
        <end position="27"/>
    </location>
</feature>
<gene>
    <name evidence="2" type="ORF">BCR43DRAFT_487357</name>
</gene>
<organism evidence="2 3">
    <name type="scientific">Syncephalastrum racemosum</name>
    <name type="common">Filamentous fungus</name>
    <dbReference type="NCBI Taxonomy" id="13706"/>
    <lineage>
        <taxon>Eukaryota</taxon>
        <taxon>Fungi</taxon>
        <taxon>Fungi incertae sedis</taxon>
        <taxon>Mucoromycota</taxon>
        <taxon>Mucoromycotina</taxon>
        <taxon>Mucoromycetes</taxon>
        <taxon>Mucorales</taxon>
        <taxon>Syncephalastraceae</taxon>
        <taxon>Syncephalastrum</taxon>
    </lineage>
</organism>
<proteinExistence type="predicted"/>